<feature type="non-terminal residue" evidence="1">
    <location>
        <position position="93"/>
    </location>
</feature>
<evidence type="ECO:0000313" key="1">
    <source>
        <dbReference type="EMBL" id="HAB5476325.1"/>
    </source>
</evidence>
<sequence>MANLLDWNTLHHKVQAYLDPENGIDKPQKAFPILMVATLLNVSDEEAEDAITDGSMDRGVDAVYVDDRDGRNSIHIFQFKYADTFENTKKNFP</sequence>
<reference evidence="1" key="1">
    <citation type="journal article" date="2018" name="Genome Biol.">
        <title>SKESA: strategic k-mer extension for scrupulous assemblies.</title>
        <authorList>
            <person name="Souvorov A."/>
            <person name="Agarwala R."/>
            <person name="Lipman D.J."/>
        </authorList>
    </citation>
    <scope>NUCLEOTIDE SEQUENCE</scope>
    <source>
        <strain evidence="1">Salmonella enterica</strain>
    </source>
</reference>
<protein>
    <submittedName>
        <fullName evidence="1">Abortive phage infection protein</fullName>
    </submittedName>
</protein>
<accession>A0A6Y4ARZ0</accession>
<dbReference type="AlphaFoldDB" id="A0A6Y4ARZ0"/>
<proteinExistence type="predicted"/>
<gene>
    <name evidence="1" type="ORF">GB224_23885</name>
</gene>
<reference evidence="1" key="2">
    <citation type="submission" date="2019-10" db="EMBL/GenBank/DDBJ databases">
        <authorList>
            <consortium name="NCBI Pathogen Detection Project"/>
        </authorList>
    </citation>
    <scope>NUCLEOTIDE SEQUENCE</scope>
    <source>
        <strain evidence="1">Salmonella enterica</strain>
    </source>
</reference>
<dbReference type="EMBL" id="DAAHBV010000228">
    <property type="protein sequence ID" value="HAB5476325.1"/>
    <property type="molecule type" value="Genomic_DNA"/>
</dbReference>
<comment type="caution">
    <text evidence="1">The sequence shown here is derived from an EMBL/GenBank/DDBJ whole genome shotgun (WGS) entry which is preliminary data.</text>
</comment>
<name>A0A6Y4ARZ0_SALTM</name>
<organism evidence="1">
    <name type="scientific">Salmonella typhimurium</name>
    <dbReference type="NCBI Taxonomy" id="90371"/>
    <lineage>
        <taxon>Bacteria</taxon>
        <taxon>Pseudomonadati</taxon>
        <taxon>Pseudomonadota</taxon>
        <taxon>Gammaproteobacteria</taxon>
        <taxon>Enterobacterales</taxon>
        <taxon>Enterobacteriaceae</taxon>
        <taxon>Salmonella</taxon>
    </lineage>
</organism>